<gene>
    <name evidence="2" type="ORF">M5K25_023871</name>
</gene>
<name>A0ABD0U0W2_DENTH</name>
<feature type="compositionally biased region" description="Acidic residues" evidence="1">
    <location>
        <begin position="161"/>
        <end position="185"/>
    </location>
</feature>
<feature type="compositionally biased region" description="Polar residues" evidence="1">
    <location>
        <begin position="281"/>
        <end position="290"/>
    </location>
</feature>
<dbReference type="Proteomes" id="UP001552299">
    <property type="component" value="Unassembled WGS sequence"/>
</dbReference>
<organism evidence="2 3">
    <name type="scientific">Dendrobium thyrsiflorum</name>
    <name type="common">Pinecone-like raceme dendrobium</name>
    <name type="synonym">Orchid</name>
    <dbReference type="NCBI Taxonomy" id="117978"/>
    <lineage>
        <taxon>Eukaryota</taxon>
        <taxon>Viridiplantae</taxon>
        <taxon>Streptophyta</taxon>
        <taxon>Embryophyta</taxon>
        <taxon>Tracheophyta</taxon>
        <taxon>Spermatophyta</taxon>
        <taxon>Magnoliopsida</taxon>
        <taxon>Liliopsida</taxon>
        <taxon>Asparagales</taxon>
        <taxon>Orchidaceae</taxon>
        <taxon>Epidendroideae</taxon>
        <taxon>Malaxideae</taxon>
        <taxon>Dendrobiinae</taxon>
        <taxon>Dendrobium</taxon>
    </lineage>
</organism>
<accession>A0ABD0U0W2</accession>
<evidence type="ECO:0000313" key="3">
    <source>
        <dbReference type="Proteomes" id="UP001552299"/>
    </source>
</evidence>
<dbReference type="EMBL" id="JANQDX010000018">
    <property type="protein sequence ID" value="KAL0905450.1"/>
    <property type="molecule type" value="Genomic_DNA"/>
</dbReference>
<evidence type="ECO:0000313" key="2">
    <source>
        <dbReference type="EMBL" id="KAL0905450.1"/>
    </source>
</evidence>
<dbReference type="AlphaFoldDB" id="A0ABD0U0W2"/>
<evidence type="ECO:0000256" key="1">
    <source>
        <dbReference type="SAM" id="MobiDB-lite"/>
    </source>
</evidence>
<proteinExistence type="predicted"/>
<comment type="caution">
    <text evidence="2">The sequence shown here is derived from an EMBL/GenBank/DDBJ whole genome shotgun (WGS) entry which is preliminary data.</text>
</comment>
<feature type="region of interest" description="Disordered" evidence="1">
    <location>
        <begin position="135"/>
        <end position="302"/>
    </location>
</feature>
<feature type="compositionally biased region" description="Basic and acidic residues" evidence="1">
    <location>
        <begin position="147"/>
        <end position="160"/>
    </location>
</feature>
<feature type="compositionally biased region" description="Low complexity" evidence="1">
    <location>
        <begin position="259"/>
        <end position="273"/>
    </location>
</feature>
<protein>
    <submittedName>
        <fullName evidence="2">Uncharacterized protein</fullName>
    </submittedName>
</protein>
<feature type="compositionally biased region" description="Basic and acidic residues" evidence="1">
    <location>
        <begin position="210"/>
        <end position="227"/>
    </location>
</feature>
<sequence>MADPERDFGMVYNEQGYIQILQSPFFDVDPEVDHTIEGYVARILDTIVLAVEEQLGTVQWRIALDPQYRTDGKSRIRQSSSAARLWEFLGGILLNMTLKAPYYWVSFLDTPKEQEKKGKLSKNKQGKSTAEKAKLMANTKMPKKAHVKVDKKAISDKYLDDDSDEDEDEDDNDPEEDSDENEDIVDSSGNSSEEERDDSSSSESTPEMIVYDKKRKSDSSSKSPIREKKAKVVTPVENNKIGGYGKKAQVHVATPRPAKQGGKPQQSSKSSGPVTFKSRNRTFNSENTFQAHRKSKYVGAGK</sequence>
<keyword evidence="3" id="KW-1185">Reference proteome</keyword>
<reference evidence="2 3" key="1">
    <citation type="journal article" date="2024" name="Plant Biotechnol. J.">
        <title>Dendrobium thyrsiflorum genome and its molecular insights into genes involved in important horticultural traits.</title>
        <authorList>
            <person name="Chen B."/>
            <person name="Wang J.Y."/>
            <person name="Zheng P.J."/>
            <person name="Li K.L."/>
            <person name="Liang Y.M."/>
            <person name="Chen X.F."/>
            <person name="Zhang C."/>
            <person name="Zhao X."/>
            <person name="He X."/>
            <person name="Zhang G.Q."/>
            <person name="Liu Z.J."/>
            <person name="Xu Q."/>
        </authorList>
    </citation>
    <scope>NUCLEOTIDE SEQUENCE [LARGE SCALE GENOMIC DNA]</scope>
    <source>
        <strain evidence="2">GZMU011</strain>
    </source>
</reference>